<evidence type="ECO:0000313" key="1">
    <source>
        <dbReference type="EMBL" id="KAJ3473630.1"/>
    </source>
</evidence>
<reference evidence="1" key="1">
    <citation type="submission" date="2022-07" db="EMBL/GenBank/DDBJ databases">
        <title>Genome Sequence of Lecanicillium saksenae.</title>
        <authorList>
            <person name="Buettner E."/>
        </authorList>
    </citation>
    <scope>NUCLEOTIDE SEQUENCE</scope>
    <source>
        <strain evidence="1">VT-O1</strain>
    </source>
</reference>
<dbReference type="EMBL" id="JANAKD010002431">
    <property type="protein sequence ID" value="KAJ3473630.1"/>
    <property type="molecule type" value="Genomic_DNA"/>
</dbReference>
<comment type="caution">
    <text evidence="1">The sequence shown here is derived from an EMBL/GenBank/DDBJ whole genome shotgun (WGS) entry which is preliminary data.</text>
</comment>
<proteinExistence type="predicted"/>
<protein>
    <submittedName>
        <fullName evidence="1">Uncharacterized protein</fullName>
    </submittedName>
</protein>
<keyword evidence="2" id="KW-1185">Reference proteome</keyword>
<organism evidence="1 2">
    <name type="scientific">Lecanicillium saksenae</name>
    <dbReference type="NCBI Taxonomy" id="468837"/>
    <lineage>
        <taxon>Eukaryota</taxon>
        <taxon>Fungi</taxon>
        <taxon>Dikarya</taxon>
        <taxon>Ascomycota</taxon>
        <taxon>Pezizomycotina</taxon>
        <taxon>Sordariomycetes</taxon>
        <taxon>Hypocreomycetidae</taxon>
        <taxon>Hypocreales</taxon>
        <taxon>Cordycipitaceae</taxon>
        <taxon>Lecanicillium</taxon>
    </lineage>
</organism>
<gene>
    <name evidence="1" type="ORF">NLG97_g10208</name>
</gene>
<dbReference type="Proteomes" id="UP001148737">
    <property type="component" value="Unassembled WGS sequence"/>
</dbReference>
<evidence type="ECO:0000313" key="2">
    <source>
        <dbReference type="Proteomes" id="UP001148737"/>
    </source>
</evidence>
<sequence length="248" mass="27921">MMDDEVFALNWLDASKEHAGMVVKTTLWFNDKLDPELLHSSLSQLIQKPTWRKFAGRVRRNDWKELQIVTPRAFPDGYKLVDYQHVDCGHQKIEDHKELAGMPDDLGTSSTAHTWGNATGPIYVPANFDTTGRENADSYIRNGRPLLCLYVTTFQNGTIVSLIWLHSVCDMSGIVSLLRSWSRVLRGEISQQVSRHSAIPPVIQTLAAILPPDTARVGRAGGPVEVRRALDRLCRPAAEARGARRRRR</sequence>
<name>A0ACC1QE10_9HYPO</name>
<accession>A0ACC1QE10</accession>